<evidence type="ECO:0000259" key="7">
    <source>
        <dbReference type="Pfam" id="PF00005"/>
    </source>
</evidence>
<dbReference type="InterPro" id="IPR050352">
    <property type="entry name" value="ABCG_transporters"/>
</dbReference>
<evidence type="ECO:0000256" key="5">
    <source>
        <dbReference type="ARBA" id="ARBA00023136"/>
    </source>
</evidence>
<keyword evidence="10" id="KW-1185">Reference proteome</keyword>
<keyword evidence="4 6" id="KW-1133">Transmembrane helix</keyword>
<dbReference type="Pfam" id="PF00005">
    <property type="entry name" value="ABC_tran"/>
    <property type="match status" value="1"/>
</dbReference>
<keyword evidence="3 6" id="KW-0812">Transmembrane</keyword>
<dbReference type="GeneID" id="17263698"/>
<feature type="domain" description="ABC transporter" evidence="7">
    <location>
        <begin position="31"/>
        <end position="157"/>
    </location>
</feature>
<dbReference type="RefSeq" id="XP_005769977.1">
    <property type="nucleotide sequence ID" value="XM_005769920.1"/>
</dbReference>
<evidence type="ECO:0000256" key="1">
    <source>
        <dbReference type="ARBA" id="ARBA00004141"/>
    </source>
</evidence>
<keyword evidence="2" id="KW-0813">Transport</keyword>
<dbReference type="InterPro" id="IPR003439">
    <property type="entry name" value="ABC_transporter-like_ATP-bd"/>
</dbReference>
<organism evidence="9 10">
    <name type="scientific">Emiliania huxleyi (strain CCMP1516)</name>
    <dbReference type="NCBI Taxonomy" id="280463"/>
    <lineage>
        <taxon>Eukaryota</taxon>
        <taxon>Haptista</taxon>
        <taxon>Haptophyta</taxon>
        <taxon>Prymnesiophyceae</taxon>
        <taxon>Isochrysidales</taxon>
        <taxon>Noelaerhabdaceae</taxon>
        <taxon>Emiliania</taxon>
    </lineage>
</organism>
<dbReference type="InterPro" id="IPR017871">
    <property type="entry name" value="ABC_transporter-like_CS"/>
</dbReference>
<protein>
    <recommendedName>
        <fullName evidence="11">ABC transporter domain-containing protein</fullName>
    </recommendedName>
</protein>
<reference evidence="9" key="2">
    <citation type="submission" date="2024-10" db="UniProtKB">
        <authorList>
            <consortium name="EnsemblProtists"/>
        </authorList>
    </citation>
    <scope>IDENTIFICATION</scope>
</reference>
<dbReference type="eggNOG" id="KOG0061">
    <property type="taxonomic scope" value="Eukaryota"/>
</dbReference>
<dbReference type="SUPFAM" id="SSF52540">
    <property type="entry name" value="P-loop containing nucleoside triphosphate hydrolases"/>
    <property type="match status" value="1"/>
</dbReference>
<dbReference type="PANTHER" id="PTHR48041">
    <property type="entry name" value="ABC TRANSPORTER G FAMILY MEMBER 28"/>
    <property type="match status" value="1"/>
</dbReference>
<dbReference type="InterPro" id="IPR027417">
    <property type="entry name" value="P-loop_NTPase"/>
</dbReference>
<feature type="transmembrane region" description="Helical" evidence="6">
    <location>
        <begin position="335"/>
        <end position="359"/>
    </location>
</feature>
<dbReference type="Proteomes" id="UP000013827">
    <property type="component" value="Unassembled WGS sequence"/>
</dbReference>
<dbReference type="KEGG" id="ehx:EMIHUDRAFT_255907"/>
<dbReference type="GO" id="GO:0005524">
    <property type="term" value="F:ATP binding"/>
    <property type="evidence" value="ECO:0007669"/>
    <property type="project" value="InterPro"/>
</dbReference>
<dbReference type="GO" id="GO:0140359">
    <property type="term" value="F:ABC-type transporter activity"/>
    <property type="evidence" value="ECO:0007669"/>
    <property type="project" value="InterPro"/>
</dbReference>
<dbReference type="Gene3D" id="3.40.50.300">
    <property type="entry name" value="P-loop containing nucleotide triphosphate hydrolases"/>
    <property type="match status" value="1"/>
</dbReference>
<feature type="domain" description="ABC transporter family G" evidence="8">
    <location>
        <begin position="195"/>
        <end position="243"/>
    </location>
</feature>
<reference evidence="10" key="1">
    <citation type="journal article" date="2013" name="Nature">
        <title>Pan genome of the phytoplankton Emiliania underpins its global distribution.</title>
        <authorList>
            <person name="Read B.A."/>
            <person name="Kegel J."/>
            <person name="Klute M.J."/>
            <person name="Kuo A."/>
            <person name="Lefebvre S.C."/>
            <person name="Maumus F."/>
            <person name="Mayer C."/>
            <person name="Miller J."/>
            <person name="Monier A."/>
            <person name="Salamov A."/>
            <person name="Young J."/>
            <person name="Aguilar M."/>
            <person name="Claverie J.M."/>
            <person name="Frickenhaus S."/>
            <person name="Gonzalez K."/>
            <person name="Herman E.K."/>
            <person name="Lin Y.C."/>
            <person name="Napier J."/>
            <person name="Ogata H."/>
            <person name="Sarno A.F."/>
            <person name="Shmutz J."/>
            <person name="Schroeder D."/>
            <person name="de Vargas C."/>
            <person name="Verret F."/>
            <person name="von Dassow P."/>
            <person name="Valentin K."/>
            <person name="Van de Peer Y."/>
            <person name="Wheeler G."/>
            <person name="Dacks J.B."/>
            <person name="Delwiche C.F."/>
            <person name="Dyhrman S.T."/>
            <person name="Glockner G."/>
            <person name="John U."/>
            <person name="Richards T."/>
            <person name="Worden A.Z."/>
            <person name="Zhang X."/>
            <person name="Grigoriev I.V."/>
            <person name="Allen A.E."/>
            <person name="Bidle K."/>
            <person name="Borodovsky M."/>
            <person name="Bowler C."/>
            <person name="Brownlee C."/>
            <person name="Cock J.M."/>
            <person name="Elias M."/>
            <person name="Gladyshev V.N."/>
            <person name="Groth M."/>
            <person name="Guda C."/>
            <person name="Hadaegh A."/>
            <person name="Iglesias-Rodriguez M.D."/>
            <person name="Jenkins J."/>
            <person name="Jones B.M."/>
            <person name="Lawson T."/>
            <person name="Leese F."/>
            <person name="Lindquist E."/>
            <person name="Lobanov A."/>
            <person name="Lomsadze A."/>
            <person name="Malik S.B."/>
            <person name="Marsh M.E."/>
            <person name="Mackinder L."/>
            <person name="Mock T."/>
            <person name="Mueller-Roeber B."/>
            <person name="Pagarete A."/>
            <person name="Parker M."/>
            <person name="Probert I."/>
            <person name="Quesneville H."/>
            <person name="Raines C."/>
            <person name="Rensing S.A."/>
            <person name="Riano-Pachon D.M."/>
            <person name="Richier S."/>
            <person name="Rokitta S."/>
            <person name="Shiraiwa Y."/>
            <person name="Soanes D.M."/>
            <person name="van der Giezen M."/>
            <person name="Wahlund T.M."/>
            <person name="Williams B."/>
            <person name="Wilson W."/>
            <person name="Wolfe G."/>
            <person name="Wurch L.L."/>
        </authorList>
    </citation>
    <scope>NUCLEOTIDE SEQUENCE</scope>
</reference>
<evidence type="ECO:0008006" key="11">
    <source>
        <dbReference type="Google" id="ProtNLM"/>
    </source>
</evidence>
<evidence type="ECO:0000256" key="6">
    <source>
        <dbReference type="SAM" id="Phobius"/>
    </source>
</evidence>
<name>A0A0D3J213_EMIH1</name>
<dbReference type="GO" id="GO:0016020">
    <property type="term" value="C:membrane"/>
    <property type="evidence" value="ECO:0007669"/>
    <property type="project" value="UniProtKB-SubCell"/>
</dbReference>
<evidence type="ECO:0000256" key="3">
    <source>
        <dbReference type="ARBA" id="ARBA00022692"/>
    </source>
</evidence>
<dbReference type="PROSITE" id="PS00211">
    <property type="entry name" value="ABC_TRANSPORTER_1"/>
    <property type="match status" value="1"/>
</dbReference>
<evidence type="ECO:0000313" key="10">
    <source>
        <dbReference type="Proteomes" id="UP000013827"/>
    </source>
</evidence>
<dbReference type="Pfam" id="PF19055">
    <property type="entry name" value="ABC2_membrane_7"/>
    <property type="match status" value="1"/>
</dbReference>
<feature type="transmembrane region" description="Helical" evidence="6">
    <location>
        <begin position="420"/>
        <end position="441"/>
    </location>
</feature>
<dbReference type="EnsemblProtists" id="EOD17548">
    <property type="protein sequence ID" value="EOD17548"/>
    <property type="gene ID" value="EMIHUDRAFT_255907"/>
</dbReference>
<evidence type="ECO:0000313" key="9">
    <source>
        <dbReference type="EnsemblProtists" id="EOD17548"/>
    </source>
</evidence>
<keyword evidence="5 6" id="KW-0472">Membrane</keyword>
<accession>A0A0D3J213</accession>
<dbReference type="AlphaFoldDB" id="A0A0D3J213"/>
<sequence>MGPSGCGETTLTSWHGVNGVCFHTVLSGEHTGKTTLMDILARKKAAKHSGQVFIDGRPADDTWQRAVAYCGQDDTMHARCTVREEVAMAMALSHPPPRGIAAAEARGARAAREENLLRRMGLLHVADSRVGNATVRGVSGGQRRRLSLAKALCASKKAMPCPTSGLSATDAASCIAALKAVAREQGVTIVVVALLFDHLVLLTADPGRVCYNGPMAAAADYFAQLGRPVPYAVNPCDYFLDCITPGGDVADVPTFVAAFRDCQWPRVEAEVEAALSATGKTPLEILELERRWRVAALAHEPRTAGLGAARFGVGYGTQLATLLRRQVRLTLRDPVCIGVNIGCKMVVGILVGLLFFRVWNQQTDFMGLYLGGTLADGAGVDLKINSYVYEQLADGTRLLSLNGTTDEDAHIGRALHSTTYFTYALVIMAGLSAIPLLPLTIPDRTIMKGKNRFGWG</sequence>
<comment type="subcellular location">
    <subcellularLocation>
        <location evidence="1">Membrane</location>
        <topology evidence="1">Multi-pass membrane protein</topology>
    </subcellularLocation>
</comment>
<evidence type="ECO:0000259" key="8">
    <source>
        <dbReference type="Pfam" id="PF19055"/>
    </source>
</evidence>
<proteinExistence type="predicted"/>
<dbReference type="PANTHER" id="PTHR48041:SF139">
    <property type="entry name" value="PROTEIN SCARLET"/>
    <property type="match status" value="1"/>
</dbReference>
<dbReference type="HOGENOM" id="CLU_600556_0_0_1"/>
<dbReference type="InterPro" id="IPR043926">
    <property type="entry name" value="ABCG_dom"/>
</dbReference>
<evidence type="ECO:0000256" key="2">
    <source>
        <dbReference type="ARBA" id="ARBA00022448"/>
    </source>
</evidence>
<dbReference type="PaxDb" id="2903-EOD17548"/>
<dbReference type="GO" id="GO:0016887">
    <property type="term" value="F:ATP hydrolysis activity"/>
    <property type="evidence" value="ECO:0007669"/>
    <property type="project" value="InterPro"/>
</dbReference>
<evidence type="ECO:0000256" key="4">
    <source>
        <dbReference type="ARBA" id="ARBA00022989"/>
    </source>
</evidence>